<dbReference type="RefSeq" id="WP_005431122.1">
    <property type="nucleotide sequence ID" value="NZ_KE150480.1"/>
</dbReference>
<evidence type="ECO:0000313" key="1">
    <source>
        <dbReference type="EMBL" id="EPE01099.1"/>
    </source>
</evidence>
<organism evidence="1 2">
    <name type="scientific">Sutterella wadsworthensis HGA0223</name>
    <dbReference type="NCBI Taxonomy" id="1203554"/>
    <lineage>
        <taxon>Bacteria</taxon>
        <taxon>Pseudomonadati</taxon>
        <taxon>Pseudomonadota</taxon>
        <taxon>Betaproteobacteria</taxon>
        <taxon>Burkholderiales</taxon>
        <taxon>Sutterellaceae</taxon>
        <taxon>Sutterella</taxon>
    </lineage>
</organism>
<reference evidence="1 2" key="1">
    <citation type="submission" date="2013-04" db="EMBL/GenBank/DDBJ databases">
        <title>The Genome Sequence of Sutterella wadsworthensis HGA0223.</title>
        <authorList>
            <consortium name="The Broad Institute Genomics Platform"/>
            <person name="Earl A."/>
            <person name="Ward D."/>
            <person name="Feldgarden M."/>
            <person name="Gevers D."/>
            <person name="Schmidt T.M."/>
            <person name="Dover J."/>
            <person name="Dai D."/>
            <person name="Walker B."/>
            <person name="Young S."/>
            <person name="Zeng Q."/>
            <person name="Gargeya S."/>
            <person name="Fitzgerald M."/>
            <person name="Haas B."/>
            <person name="Abouelleil A."/>
            <person name="Allen A.W."/>
            <person name="Alvarado L."/>
            <person name="Arachchi H.M."/>
            <person name="Berlin A.M."/>
            <person name="Chapman S.B."/>
            <person name="Gainer-Dewar J."/>
            <person name="Goldberg J."/>
            <person name="Griggs A."/>
            <person name="Gujja S."/>
            <person name="Hansen M."/>
            <person name="Howarth C."/>
            <person name="Imamovic A."/>
            <person name="Ireland A."/>
            <person name="Larimer J."/>
            <person name="McCowan C."/>
            <person name="Murphy C."/>
            <person name="Pearson M."/>
            <person name="Poon T.W."/>
            <person name="Priest M."/>
            <person name="Roberts A."/>
            <person name="Saif S."/>
            <person name="Shea T."/>
            <person name="Sisk P."/>
            <person name="Sykes S."/>
            <person name="Wortman J."/>
            <person name="Nusbaum C."/>
            <person name="Birren B."/>
        </authorList>
    </citation>
    <scope>NUCLEOTIDE SEQUENCE [LARGE SCALE GENOMIC DNA]</scope>
    <source>
        <strain evidence="1 2">HGA0223</strain>
    </source>
</reference>
<evidence type="ECO:0000313" key="2">
    <source>
        <dbReference type="Proteomes" id="UP000014400"/>
    </source>
</evidence>
<dbReference type="AlphaFoldDB" id="S3BIG4"/>
<dbReference type="STRING" id="1203554.HMPREF1476_00409"/>
<dbReference type="Proteomes" id="UP000014400">
    <property type="component" value="Unassembled WGS sequence"/>
</dbReference>
<dbReference type="PATRIC" id="fig|1203554.3.peg.391"/>
<accession>S3BIG4</accession>
<dbReference type="HOGENOM" id="CLU_1585636_0_0_4"/>
<evidence type="ECO:0008006" key="3">
    <source>
        <dbReference type="Google" id="ProtNLM"/>
    </source>
</evidence>
<proteinExistence type="predicted"/>
<name>S3BIG4_9BURK</name>
<sequence length="168" mass="17847">MKNALAFRSAFSAFLRSRLGAAGVEFALLLPMAAFVLAVALESARLSIAYALIERAVEEGIHEAKLNRGAEAETLVKAALEKWRFGVFDPSDLKLTFTSSSSMIDLLAGANPGAGTGGDSVHLKVDARLGVLEKVLPEGNPMKGKVEIHFFYINEPEKDKGAANGSAL</sequence>
<dbReference type="EMBL" id="ATCF01000005">
    <property type="protein sequence ID" value="EPE01099.1"/>
    <property type="molecule type" value="Genomic_DNA"/>
</dbReference>
<comment type="caution">
    <text evidence="1">The sequence shown here is derived from an EMBL/GenBank/DDBJ whole genome shotgun (WGS) entry which is preliminary data.</text>
</comment>
<dbReference type="eggNOG" id="ENOG5030YGF">
    <property type="taxonomic scope" value="Bacteria"/>
</dbReference>
<keyword evidence="2" id="KW-1185">Reference proteome</keyword>
<gene>
    <name evidence="1" type="ORF">HMPREF1476_00409</name>
</gene>
<protein>
    <recommendedName>
        <fullName evidence="3">TadE-like protein</fullName>
    </recommendedName>
</protein>